<evidence type="ECO:0000256" key="5">
    <source>
        <dbReference type="SAM" id="SignalP"/>
    </source>
</evidence>
<gene>
    <name evidence="7" type="ORF">LX16_0919</name>
</gene>
<evidence type="ECO:0000256" key="2">
    <source>
        <dbReference type="ARBA" id="ARBA00008814"/>
    </source>
</evidence>
<name>A0A562VBH0_9ACTN</name>
<dbReference type="Proteomes" id="UP000321617">
    <property type="component" value="Unassembled WGS sequence"/>
</dbReference>
<evidence type="ECO:0000313" key="8">
    <source>
        <dbReference type="Proteomes" id="UP000321617"/>
    </source>
</evidence>
<keyword evidence="3" id="KW-0813">Transport</keyword>
<feature type="domain" description="Fe/B12 periplasmic-binding" evidence="6">
    <location>
        <begin position="58"/>
        <end position="316"/>
    </location>
</feature>
<sequence length="316" mass="33013">MRVTSMLRLAAAAAAAALAVSGCGGGDEPAEASDTSDATRTVVDATGTEVTVPQQPQRIVALSEQDLDSLLALDITPVGTVNGRGQTTPPAYLGDRTDGIEVVGDIGKPATDRILELEPDLVLFGAVIDEQQLEQMRELIPATVVTYKVEDDWKTAFRNIADAVNAGDAAEQWLTDYETSVGDAAEALGDNAGATANIVRWNPDGPGVMLKDSFASLVIQDVGLVRPEGTEPGFAHTDPLSLENLPELDADWLFVGTLVPGSEEALSEAKGTPAFAALEAVKSDHFVEVDGTLWTSRGGPLAALIVVEDVVTHLGA</sequence>
<dbReference type="PANTHER" id="PTHR30532">
    <property type="entry name" value="IRON III DICITRATE-BINDING PERIPLASMIC PROTEIN"/>
    <property type="match status" value="1"/>
</dbReference>
<feature type="signal peptide" evidence="5">
    <location>
        <begin position="1"/>
        <end position="19"/>
    </location>
</feature>
<dbReference type="GO" id="GO:0030288">
    <property type="term" value="C:outer membrane-bounded periplasmic space"/>
    <property type="evidence" value="ECO:0007669"/>
    <property type="project" value="TreeGrafter"/>
</dbReference>
<dbReference type="RefSeq" id="WP_211354282.1">
    <property type="nucleotide sequence ID" value="NZ_BAABIJ010000001.1"/>
</dbReference>
<comment type="caution">
    <text evidence="7">The sequence shown here is derived from an EMBL/GenBank/DDBJ whole genome shotgun (WGS) entry which is preliminary data.</text>
</comment>
<evidence type="ECO:0000313" key="7">
    <source>
        <dbReference type="EMBL" id="TWJ15219.1"/>
    </source>
</evidence>
<dbReference type="SUPFAM" id="SSF53807">
    <property type="entry name" value="Helical backbone' metal receptor"/>
    <property type="match status" value="1"/>
</dbReference>
<keyword evidence="4 5" id="KW-0732">Signal</keyword>
<dbReference type="InterPro" id="IPR002491">
    <property type="entry name" value="ABC_transptr_periplasmic_BD"/>
</dbReference>
<dbReference type="PANTHER" id="PTHR30532:SF1">
    <property type="entry name" value="IRON(3+)-HYDROXAMATE-BINDING PROTEIN FHUD"/>
    <property type="match status" value="1"/>
</dbReference>
<keyword evidence="8" id="KW-1185">Reference proteome</keyword>
<dbReference type="EMBL" id="VLLL01000005">
    <property type="protein sequence ID" value="TWJ15219.1"/>
    <property type="molecule type" value="Genomic_DNA"/>
</dbReference>
<evidence type="ECO:0000256" key="4">
    <source>
        <dbReference type="ARBA" id="ARBA00022729"/>
    </source>
</evidence>
<dbReference type="CDD" id="cd01146">
    <property type="entry name" value="FhuD"/>
    <property type="match status" value="1"/>
</dbReference>
<reference evidence="7 8" key="1">
    <citation type="journal article" date="2013" name="Stand. Genomic Sci.">
        <title>Genomic Encyclopedia of Type Strains, Phase I: The one thousand microbial genomes (KMG-I) project.</title>
        <authorList>
            <person name="Kyrpides N.C."/>
            <person name="Woyke T."/>
            <person name="Eisen J.A."/>
            <person name="Garrity G."/>
            <person name="Lilburn T.G."/>
            <person name="Beck B.J."/>
            <person name="Whitman W.B."/>
            <person name="Hugenholtz P."/>
            <person name="Klenk H.P."/>
        </authorList>
    </citation>
    <scope>NUCLEOTIDE SEQUENCE [LARGE SCALE GENOMIC DNA]</scope>
    <source>
        <strain evidence="7 8">DSM 45044</strain>
    </source>
</reference>
<dbReference type="Gene3D" id="3.40.50.1980">
    <property type="entry name" value="Nitrogenase molybdenum iron protein domain"/>
    <property type="match status" value="2"/>
</dbReference>
<dbReference type="PROSITE" id="PS50983">
    <property type="entry name" value="FE_B12_PBP"/>
    <property type="match status" value="1"/>
</dbReference>
<evidence type="ECO:0000256" key="3">
    <source>
        <dbReference type="ARBA" id="ARBA00022448"/>
    </source>
</evidence>
<proteinExistence type="inferred from homology"/>
<accession>A0A562VBH0</accession>
<dbReference type="InterPro" id="IPR051313">
    <property type="entry name" value="Bact_iron-sidero_bind"/>
</dbReference>
<feature type="chain" id="PRO_5039028841" evidence="5">
    <location>
        <begin position="20"/>
        <end position="316"/>
    </location>
</feature>
<comment type="subcellular location">
    <subcellularLocation>
        <location evidence="1">Cell envelope</location>
    </subcellularLocation>
</comment>
<comment type="similarity">
    <text evidence="2">Belongs to the bacterial solute-binding protein 8 family.</text>
</comment>
<protein>
    <submittedName>
        <fullName evidence="7">Iron complex transport system substrate-binding protein</fullName>
    </submittedName>
</protein>
<dbReference type="AlphaFoldDB" id="A0A562VBH0"/>
<dbReference type="GO" id="GO:1901678">
    <property type="term" value="P:iron coordination entity transport"/>
    <property type="evidence" value="ECO:0007669"/>
    <property type="project" value="UniProtKB-ARBA"/>
</dbReference>
<organism evidence="7 8">
    <name type="scientific">Stackebrandtia albiflava</name>
    <dbReference type="NCBI Taxonomy" id="406432"/>
    <lineage>
        <taxon>Bacteria</taxon>
        <taxon>Bacillati</taxon>
        <taxon>Actinomycetota</taxon>
        <taxon>Actinomycetes</taxon>
        <taxon>Glycomycetales</taxon>
        <taxon>Glycomycetaceae</taxon>
        <taxon>Stackebrandtia</taxon>
    </lineage>
</organism>
<evidence type="ECO:0000259" key="6">
    <source>
        <dbReference type="PROSITE" id="PS50983"/>
    </source>
</evidence>
<evidence type="ECO:0000256" key="1">
    <source>
        <dbReference type="ARBA" id="ARBA00004196"/>
    </source>
</evidence>
<dbReference type="Pfam" id="PF01497">
    <property type="entry name" value="Peripla_BP_2"/>
    <property type="match status" value="1"/>
</dbReference>
<dbReference type="PROSITE" id="PS51257">
    <property type="entry name" value="PROKAR_LIPOPROTEIN"/>
    <property type="match status" value="1"/>
</dbReference>